<accession>A0A914Z5F1</accession>
<organism evidence="1 2">
    <name type="scientific">Panagrolaimus superbus</name>
    <dbReference type="NCBI Taxonomy" id="310955"/>
    <lineage>
        <taxon>Eukaryota</taxon>
        <taxon>Metazoa</taxon>
        <taxon>Ecdysozoa</taxon>
        <taxon>Nematoda</taxon>
        <taxon>Chromadorea</taxon>
        <taxon>Rhabditida</taxon>
        <taxon>Tylenchina</taxon>
        <taxon>Panagrolaimomorpha</taxon>
        <taxon>Panagrolaimoidea</taxon>
        <taxon>Panagrolaimidae</taxon>
        <taxon>Panagrolaimus</taxon>
    </lineage>
</organism>
<reference evidence="2" key="1">
    <citation type="submission" date="2022-11" db="UniProtKB">
        <authorList>
            <consortium name="WormBaseParasite"/>
        </authorList>
    </citation>
    <scope>IDENTIFICATION</scope>
</reference>
<evidence type="ECO:0000313" key="1">
    <source>
        <dbReference type="Proteomes" id="UP000887577"/>
    </source>
</evidence>
<dbReference type="WBParaSite" id="PSU_v2.g7908.t1">
    <property type="protein sequence ID" value="PSU_v2.g7908.t1"/>
    <property type="gene ID" value="PSU_v2.g7908"/>
</dbReference>
<protein>
    <submittedName>
        <fullName evidence="2">Uncharacterized protein</fullName>
    </submittedName>
</protein>
<keyword evidence="1" id="KW-1185">Reference proteome</keyword>
<proteinExistence type="predicted"/>
<dbReference type="AlphaFoldDB" id="A0A914Z5F1"/>
<dbReference type="Proteomes" id="UP000887577">
    <property type="component" value="Unplaced"/>
</dbReference>
<name>A0A914Z5F1_9BILA</name>
<evidence type="ECO:0000313" key="2">
    <source>
        <dbReference type="WBParaSite" id="PSU_v2.g7908.t1"/>
    </source>
</evidence>
<sequence length="208" mass="24080">MSQELTTIAVKPRSEEILDIIRCHIIAITSASGESEDFIKCENIIPLFDAIHPGFLEDCFQETRLNTIDQMVVEACKSLGSKNVLMKFNPDHFCYPIPEITKPIPEITLLTHPLIVVYKMVFSITKDINLPVEFRRIVRWYKNLYKKNLTPALFAEELNLDPKVCKKYVDAVKDSRLFYVHQNKPLKILANYDIRVAVFKSMTQPFLM</sequence>